<proteinExistence type="predicted"/>
<dbReference type="Proteomes" id="UP000321570">
    <property type="component" value="Unassembled WGS sequence"/>
</dbReference>
<dbReference type="AlphaFoldDB" id="A0A564YEY7"/>
<protein>
    <submittedName>
        <fullName evidence="1">Uncharacterized protein</fullName>
    </submittedName>
</protein>
<evidence type="ECO:0000313" key="1">
    <source>
        <dbReference type="EMBL" id="VUZ45509.1"/>
    </source>
</evidence>
<gene>
    <name evidence="1" type="ORF">WMSIL1_LOCUS5485</name>
</gene>
<keyword evidence="2" id="KW-1185">Reference proteome</keyword>
<name>A0A564YEY7_HYMDI</name>
<accession>A0A564YEY7</accession>
<organism evidence="1 2">
    <name type="scientific">Hymenolepis diminuta</name>
    <name type="common">Rat tapeworm</name>
    <dbReference type="NCBI Taxonomy" id="6216"/>
    <lineage>
        <taxon>Eukaryota</taxon>
        <taxon>Metazoa</taxon>
        <taxon>Spiralia</taxon>
        <taxon>Lophotrochozoa</taxon>
        <taxon>Platyhelminthes</taxon>
        <taxon>Cestoda</taxon>
        <taxon>Eucestoda</taxon>
        <taxon>Cyclophyllidea</taxon>
        <taxon>Hymenolepididae</taxon>
        <taxon>Hymenolepis</taxon>
    </lineage>
</organism>
<evidence type="ECO:0000313" key="2">
    <source>
        <dbReference type="Proteomes" id="UP000321570"/>
    </source>
</evidence>
<reference evidence="1 2" key="1">
    <citation type="submission" date="2019-07" db="EMBL/GenBank/DDBJ databases">
        <authorList>
            <person name="Jastrzebski P J."/>
            <person name="Paukszto L."/>
            <person name="Jastrzebski P J."/>
        </authorList>
    </citation>
    <scope>NUCLEOTIDE SEQUENCE [LARGE SCALE GENOMIC DNA]</scope>
    <source>
        <strain evidence="1 2">WMS-il1</strain>
    </source>
</reference>
<dbReference type="EMBL" id="CABIJS010000177">
    <property type="protein sequence ID" value="VUZ45509.1"/>
    <property type="molecule type" value="Genomic_DNA"/>
</dbReference>
<feature type="non-terminal residue" evidence="1">
    <location>
        <position position="73"/>
    </location>
</feature>
<sequence>MDRISQLKRAPIKLYNESRRIGILGYTIFKEAKDALNLSVLFYDRWKFELSSVEEEEYPKFAKIFNYTFTYKM</sequence>